<evidence type="ECO:0000313" key="2">
    <source>
        <dbReference type="EMBL" id="KAJ8569639.1"/>
    </source>
</evidence>
<feature type="region of interest" description="Disordered" evidence="1">
    <location>
        <begin position="63"/>
        <end position="100"/>
    </location>
</feature>
<accession>A0A9Q1RRF5</accession>
<gene>
    <name evidence="2" type="ORF">K7X08_006216</name>
</gene>
<organism evidence="2 3">
    <name type="scientific">Anisodus acutangulus</name>
    <dbReference type="NCBI Taxonomy" id="402998"/>
    <lineage>
        <taxon>Eukaryota</taxon>
        <taxon>Viridiplantae</taxon>
        <taxon>Streptophyta</taxon>
        <taxon>Embryophyta</taxon>
        <taxon>Tracheophyta</taxon>
        <taxon>Spermatophyta</taxon>
        <taxon>Magnoliopsida</taxon>
        <taxon>eudicotyledons</taxon>
        <taxon>Gunneridae</taxon>
        <taxon>Pentapetalae</taxon>
        <taxon>asterids</taxon>
        <taxon>lamiids</taxon>
        <taxon>Solanales</taxon>
        <taxon>Solanaceae</taxon>
        <taxon>Solanoideae</taxon>
        <taxon>Hyoscyameae</taxon>
        <taxon>Anisodus</taxon>
    </lineage>
</organism>
<dbReference type="Proteomes" id="UP001152561">
    <property type="component" value="Unassembled WGS sequence"/>
</dbReference>
<evidence type="ECO:0000256" key="1">
    <source>
        <dbReference type="SAM" id="MobiDB-lite"/>
    </source>
</evidence>
<proteinExistence type="predicted"/>
<feature type="compositionally biased region" description="Basic and acidic residues" evidence="1">
    <location>
        <begin position="77"/>
        <end position="100"/>
    </location>
</feature>
<reference evidence="3" key="1">
    <citation type="journal article" date="2023" name="Proc. Natl. Acad. Sci. U.S.A.">
        <title>Genomic and structural basis for evolution of tropane alkaloid biosynthesis.</title>
        <authorList>
            <person name="Wanga Y.-J."/>
            <person name="Taina T."/>
            <person name="Yua J.-Y."/>
            <person name="Lia J."/>
            <person name="Xua B."/>
            <person name="Chenc J."/>
            <person name="D'Auriad J.C."/>
            <person name="Huanga J.-P."/>
            <person name="Huanga S.-X."/>
        </authorList>
    </citation>
    <scope>NUCLEOTIDE SEQUENCE [LARGE SCALE GENOMIC DNA]</scope>
    <source>
        <strain evidence="3">cv. KIB-2019</strain>
    </source>
</reference>
<feature type="compositionally biased region" description="Polar residues" evidence="1">
    <location>
        <begin position="25"/>
        <end position="36"/>
    </location>
</feature>
<dbReference type="AlphaFoldDB" id="A0A9Q1RRF5"/>
<evidence type="ECO:0000313" key="3">
    <source>
        <dbReference type="Proteomes" id="UP001152561"/>
    </source>
</evidence>
<sequence length="241" mass="27562">MLHSELYENKKEESKEDSNEEESLVSPTENASNRGNQYHGRQRRYNGCRQSIQRCLPKVLSSGTVVTYPGNNGKGKRIGDGRRGDHKNEKKIRREDGKGKEIVASTQGVVIQNNFNMLNNITEEEENKEKQNQEGNIEIDIEENITEANNNASQEDELLRDNVMKPHEDLEENIEGEKQHMSQERQNLIVVDLSQNQQQLDNIITEVSRVDKNSSKFQLNVSTNENGIDSFPPERENVVGR</sequence>
<name>A0A9Q1RRF5_9SOLA</name>
<dbReference type="EMBL" id="JAJAGQ010000002">
    <property type="protein sequence ID" value="KAJ8569639.1"/>
    <property type="molecule type" value="Genomic_DNA"/>
</dbReference>
<keyword evidence="3" id="KW-1185">Reference proteome</keyword>
<feature type="compositionally biased region" description="Basic and acidic residues" evidence="1">
    <location>
        <begin position="1"/>
        <end position="17"/>
    </location>
</feature>
<protein>
    <submittedName>
        <fullName evidence="2">Uncharacterized protein</fullName>
    </submittedName>
</protein>
<feature type="region of interest" description="Disordered" evidence="1">
    <location>
        <begin position="1"/>
        <end position="45"/>
    </location>
</feature>
<comment type="caution">
    <text evidence="2">The sequence shown here is derived from an EMBL/GenBank/DDBJ whole genome shotgun (WGS) entry which is preliminary data.</text>
</comment>